<sequence length="524" mass="54352">RPITLKANNRTKVYGETLAMGTTDYSIAAGSLVNGNTITGVTLASAGSAATATVTTPGPVYPISISAATGSGLDNYTISYDNTATLTITTRPITVTVKTGQFKYCGQSNPVYDYTYTVSGNGVGLASGDAFAGSLTRVAGESVGNFDILQADLSIVAGSIDKTGNYKITYQSAPFEIKGVTIDASASGNSYPLGSPAKVSATVYASNGTTPVSGVLVTFTLTTTGGGVAKTITATSNSAGVAESLPFTGLTVNLYKVVATSGCENSIPAYLSVYDPNAGFVTGGGWIMSPLYAYAADPTLTGKANFGFNAQYKKGSNAVDGNTEFQFTAGNLNFKSSNYSAGTLVISGAKATFRGTGTINGTGTYSFMVSGIDGTVTGGGGVDKFRIKIWGSNGVVYDNNMGNDENGVPTTALGGGSIVIHDNSKKTVTAARVDNLNVEVVPIALKAYPNPSTNKFTVNVQSSNREEKIQVRVMDLNGRVVEMFNNLSANQTLQIGSNYRPGMYIVEMIQGNERKQLKLIKQAN</sequence>
<protein>
    <submittedName>
        <fullName evidence="3">Por secretion system C-terminal sorting domain-containing protein</fullName>
    </submittedName>
</protein>
<dbReference type="OrthoDB" id="653844at2"/>
<dbReference type="STRING" id="1121884.SAMN02745131_04191"/>
<feature type="domain" description="MBG" evidence="1">
    <location>
        <begin position="3"/>
        <end position="87"/>
    </location>
</feature>
<reference evidence="3 4" key="1">
    <citation type="submission" date="2016-11" db="EMBL/GenBank/DDBJ databases">
        <authorList>
            <person name="Jaros S."/>
            <person name="Januszkiewicz K."/>
            <person name="Wedrychowicz H."/>
        </authorList>
    </citation>
    <scope>NUCLEOTIDE SEQUENCE [LARGE SCALE GENOMIC DNA]</scope>
    <source>
        <strain evidence="3 4">DSM 18119</strain>
    </source>
</reference>
<dbReference type="RefSeq" id="WP_139256542.1">
    <property type="nucleotide sequence ID" value="NZ_FQUU01000039.1"/>
</dbReference>
<organism evidence="3 4">
    <name type="scientific">Flavisolibacter ginsengisoli DSM 18119</name>
    <dbReference type="NCBI Taxonomy" id="1121884"/>
    <lineage>
        <taxon>Bacteria</taxon>
        <taxon>Pseudomonadati</taxon>
        <taxon>Bacteroidota</taxon>
        <taxon>Chitinophagia</taxon>
        <taxon>Chitinophagales</taxon>
        <taxon>Chitinophagaceae</taxon>
        <taxon>Flavisolibacter</taxon>
    </lineage>
</organism>
<dbReference type="InterPro" id="IPR041286">
    <property type="entry name" value="MBG_2"/>
</dbReference>
<dbReference type="InterPro" id="IPR026444">
    <property type="entry name" value="Secre_tail"/>
</dbReference>
<gene>
    <name evidence="3" type="ORF">SAMN02745131_04191</name>
</gene>
<dbReference type="EMBL" id="FQUU01000039">
    <property type="protein sequence ID" value="SHG05322.1"/>
    <property type="molecule type" value="Genomic_DNA"/>
</dbReference>
<proteinExistence type="predicted"/>
<dbReference type="Proteomes" id="UP000184048">
    <property type="component" value="Unassembled WGS sequence"/>
</dbReference>
<evidence type="ECO:0000259" key="2">
    <source>
        <dbReference type="Pfam" id="PF18962"/>
    </source>
</evidence>
<evidence type="ECO:0000313" key="4">
    <source>
        <dbReference type="Proteomes" id="UP000184048"/>
    </source>
</evidence>
<name>A0A1M5GP70_9BACT</name>
<feature type="domain" description="MBG" evidence="1">
    <location>
        <begin position="93"/>
        <end position="175"/>
    </location>
</feature>
<evidence type="ECO:0000259" key="1">
    <source>
        <dbReference type="Pfam" id="PF18676"/>
    </source>
</evidence>
<dbReference type="Pfam" id="PF18962">
    <property type="entry name" value="Por_Secre_tail"/>
    <property type="match status" value="1"/>
</dbReference>
<feature type="domain" description="Secretion system C-terminal sorting" evidence="2">
    <location>
        <begin position="448"/>
        <end position="520"/>
    </location>
</feature>
<keyword evidence="4" id="KW-1185">Reference proteome</keyword>
<dbReference type="Pfam" id="PF18676">
    <property type="entry name" value="MBG_2"/>
    <property type="match status" value="2"/>
</dbReference>
<feature type="non-terminal residue" evidence="3">
    <location>
        <position position="1"/>
    </location>
</feature>
<accession>A0A1M5GP70</accession>
<dbReference type="NCBIfam" id="TIGR04183">
    <property type="entry name" value="Por_Secre_tail"/>
    <property type="match status" value="1"/>
</dbReference>
<evidence type="ECO:0000313" key="3">
    <source>
        <dbReference type="EMBL" id="SHG05322.1"/>
    </source>
</evidence>
<dbReference type="AlphaFoldDB" id="A0A1M5GP70"/>